<organism evidence="1 2">
    <name type="scientific">Silvimonas amylolytica</name>
    <dbReference type="NCBI Taxonomy" id="449663"/>
    <lineage>
        <taxon>Bacteria</taxon>
        <taxon>Pseudomonadati</taxon>
        <taxon>Pseudomonadota</taxon>
        <taxon>Betaproteobacteria</taxon>
        <taxon>Neisseriales</taxon>
        <taxon>Chitinibacteraceae</taxon>
        <taxon>Silvimonas</taxon>
    </lineage>
</organism>
<sequence>MEHGLIAKPLDEIYGREVSRGSRANENGGMRVLRHKNDVFAGWAVCPLRGIAASHYNDWPA</sequence>
<dbReference type="EMBL" id="BMLY01000001">
    <property type="protein sequence ID" value="GGP24325.1"/>
    <property type="molecule type" value="Genomic_DNA"/>
</dbReference>
<evidence type="ECO:0000313" key="1">
    <source>
        <dbReference type="EMBL" id="GGP24325.1"/>
    </source>
</evidence>
<protein>
    <submittedName>
        <fullName evidence="1">Uncharacterized protein</fullName>
    </submittedName>
</protein>
<keyword evidence="2" id="KW-1185">Reference proteome</keyword>
<reference evidence="2" key="1">
    <citation type="journal article" date="2019" name="Int. J. Syst. Evol. Microbiol.">
        <title>The Global Catalogue of Microorganisms (GCM) 10K type strain sequencing project: providing services to taxonomists for standard genome sequencing and annotation.</title>
        <authorList>
            <consortium name="The Broad Institute Genomics Platform"/>
            <consortium name="The Broad Institute Genome Sequencing Center for Infectious Disease"/>
            <person name="Wu L."/>
            <person name="Ma J."/>
        </authorList>
    </citation>
    <scope>NUCLEOTIDE SEQUENCE [LARGE SCALE GENOMIC DNA]</scope>
    <source>
        <strain evidence="2">CGMCC 1.8860</strain>
    </source>
</reference>
<accession>A0ABQ2PGC6</accession>
<evidence type="ECO:0000313" key="2">
    <source>
        <dbReference type="Proteomes" id="UP000621859"/>
    </source>
</evidence>
<gene>
    <name evidence="1" type="ORF">GCM10010971_01440</name>
</gene>
<dbReference type="Proteomes" id="UP000621859">
    <property type="component" value="Unassembled WGS sequence"/>
</dbReference>
<name>A0ABQ2PGC6_9NEIS</name>
<comment type="caution">
    <text evidence="1">The sequence shown here is derived from an EMBL/GenBank/DDBJ whole genome shotgun (WGS) entry which is preliminary data.</text>
</comment>
<proteinExistence type="predicted"/>